<name>A0A3A8JFU1_9BACT</name>
<evidence type="ECO:0000313" key="2">
    <source>
        <dbReference type="EMBL" id="RKG91134.1"/>
    </source>
</evidence>
<protein>
    <submittedName>
        <fullName evidence="2">Uncharacterized protein</fullName>
    </submittedName>
</protein>
<evidence type="ECO:0000313" key="3">
    <source>
        <dbReference type="Proteomes" id="UP000268094"/>
    </source>
</evidence>
<proteinExistence type="predicted"/>
<organism evidence="2 3">
    <name type="scientific">Corallococcus terminator</name>
    <dbReference type="NCBI Taxonomy" id="2316733"/>
    <lineage>
        <taxon>Bacteria</taxon>
        <taxon>Pseudomonadati</taxon>
        <taxon>Myxococcota</taxon>
        <taxon>Myxococcia</taxon>
        <taxon>Myxococcales</taxon>
        <taxon>Cystobacterineae</taxon>
        <taxon>Myxococcaceae</taxon>
        <taxon>Corallococcus</taxon>
    </lineage>
</organism>
<gene>
    <name evidence="2" type="ORF">D7V88_10015</name>
</gene>
<dbReference type="Proteomes" id="UP000268094">
    <property type="component" value="Unassembled WGS sequence"/>
</dbReference>
<dbReference type="EMBL" id="RAVZ01000048">
    <property type="protein sequence ID" value="RKG91134.1"/>
    <property type="molecule type" value="Genomic_DNA"/>
</dbReference>
<accession>A0A3A8JFU1</accession>
<evidence type="ECO:0000256" key="1">
    <source>
        <dbReference type="SAM" id="MobiDB-lite"/>
    </source>
</evidence>
<dbReference type="AlphaFoldDB" id="A0A3A8JFU1"/>
<reference evidence="3" key="1">
    <citation type="submission" date="2018-09" db="EMBL/GenBank/DDBJ databases">
        <authorList>
            <person name="Livingstone P.G."/>
            <person name="Whitworth D.E."/>
        </authorList>
    </citation>
    <scope>NUCLEOTIDE SEQUENCE [LARGE SCALE GENOMIC DNA]</scope>
    <source>
        <strain evidence="3">CA054A</strain>
    </source>
</reference>
<dbReference type="RefSeq" id="WP_120540392.1">
    <property type="nucleotide sequence ID" value="NZ_RAVZ01000048.1"/>
</dbReference>
<comment type="caution">
    <text evidence="2">The sequence shown here is derived from an EMBL/GenBank/DDBJ whole genome shotgun (WGS) entry which is preliminary data.</text>
</comment>
<feature type="region of interest" description="Disordered" evidence="1">
    <location>
        <begin position="30"/>
        <end position="53"/>
    </location>
</feature>
<keyword evidence="3" id="KW-1185">Reference proteome</keyword>
<sequence length="122" mass="14229">MAQLPLPPEQQEKKRQSVLKDYIWLRHESHKVDPKRAKPPREDTRTTEDKEPHLDAQALIKGNLAKGVHSYAFIKGKKVSRAEGKEYYAWNAWNFLGSLSRGDVRDIYRGAPCAWYDFYQPD</sequence>